<keyword evidence="3" id="KW-0963">Cytoplasm</keyword>
<dbReference type="InterPro" id="IPR040077">
    <property type="entry name" value="GST_C_Theta"/>
</dbReference>
<dbReference type="Gene3D" id="1.20.1050.10">
    <property type="match status" value="2"/>
</dbReference>
<dbReference type="Gene3D" id="3.40.30.10">
    <property type="entry name" value="Glutaredoxin"/>
    <property type="match status" value="2"/>
</dbReference>
<dbReference type="Pfam" id="PF13417">
    <property type="entry name" value="GST_N_3"/>
    <property type="match status" value="1"/>
</dbReference>
<organism evidence="8 9">
    <name type="scientific">Crassostrea virginica</name>
    <name type="common">Eastern oyster</name>
    <dbReference type="NCBI Taxonomy" id="6565"/>
    <lineage>
        <taxon>Eukaryota</taxon>
        <taxon>Metazoa</taxon>
        <taxon>Spiralia</taxon>
        <taxon>Lophotrochozoa</taxon>
        <taxon>Mollusca</taxon>
        <taxon>Bivalvia</taxon>
        <taxon>Autobranchia</taxon>
        <taxon>Pteriomorphia</taxon>
        <taxon>Ostreida</taxon>
        <taxon>Ostreoidea</taxon>
        <taxon>Ostreidae</taxon>
        <taxon>Crassostrea</taxon>
    </lineage>
</organism>
<evidence type="ECO:0000256" key="1">
    <source>
        <dbReference type="ARBA" id="ARBA00004496"/>
    </source>
</evidence>
<dbReference type="InterPro" id="IPR040079">
    <property type="entry name" value="Glutathione_S-Trfase"/>
</dbReference>
<dbReference type="FunFam" id="1.20.1050.10:FF:000039">
    <property type="entry name" value="Glutathione S-transferase theta-1"/>
    <property type="match status" value="1"/>
</dbReference>
<keyword evidence="4" id="KW-0808">Transferase</keyword>
<dbReference type="GO" id="GO:0006749">
    <property type="term" value="P:glutathione metabolic process"/>
    <property type="evidence" value="ECO:0007669"/>
    <property type="project" value="TreeGrafter"/>
</dbReference>
<evidence type="ECO:0000259" key="6">
    <source>
        <dbReference type="PROSITE" id="PS50404"/>
    </source>
</evidence>
<gene>
    <name evidence="9" type="primary">LOC111132346</name>
</gene>
<dbReference type="SUPFAM" id="SSF47616">
    <property type="entry name" value="GST C-terminal domain-like"/>
    <property type="match status" value="2"/>
</dbReference>
<dbReference type="SFLD" id="SFLDG01153">
    <property type="entry name" value="Main.4:_Theta-like"/>
    <property type="match status" value="1"/>
</dbReference>
<dbReference type="OrthoDB" id="422574at2759"/>
<dbReference type="PROSITE" id="PS50404">
    <property type="entry name" value="GST_NTER"/>
    <property type="match status" value="2"/>
</dbReference>
<dbReference type="PANTHER" id="PTHR43917">
    <property type="match status" value="1"/>
</dbReference>
<comment type="subcellular location">
    <subcellularLocation>
        <location evidence="1">Cytoplasm</location>
    </subcellularLocation>
</comment>
<dbReference type="GO" id="GO:0005737">
    <property type="term" value="C:cytoplasm"/>
    <property type="evidence" value="ECO:0007669"/>
    <property type="project" value="UniProtKB-SubCell"/>
</dbReference>
<dbReference type="Pfam" id="PF00043">
    <property type="entry name" value="GST_C"/>
    <property type="match status" value="2"/>
</dbReference>
<feature type="domain" description="GST N-terminal" evidence="6">
    <location>
        <begin position="236"/>
        <end position="317"/>
    </location>
</feature>
<evidence type="ECO:0000256" key="4">
    <source>
        <dbReference type="ARBA" id="ARBA00022679"/>
    </source>
</evidence>
<reference evidence="9" key="1">
    <citation type="submission" date="2025-08" db="UniProtKB">
        <authorList>
            <consortium name="RefSeq"/>
        </authorList>
    </citation>
    <scope>IDENTIFICATION</scope>
    <source>
        <tissue evidence="9">Whole sample</tissue>
    </source>
</reference>
<dbReference type="InterPro" id="IPR040075">
    <property type="entry name" value="GST_N_Theta"/>
</dbReference>
<feature type="domain" description="GST C-terminal" evidence="7">
    <location>
        <begin position="90"/>
        <end position="227"/>
    </location>
</feature>
<dbReference type="InterPro" id="IPR036249">
    <property type="entry name" value="Thioredoxin-like_sf"/>
</dbReference>
<sequence>MSKLKLYYDLMSQPSRALYMFLKLTKIPFEDKAVALRIGEHKQEAFKKVNPFQLVPVIDEGGFVLTESVAILQYLCSKYNLPEHWYPRKDLRAQAKVNEYLNWQHANTRMNCAMVFRNLVIIPRETKKPVDWEQVDMMKKRVAYVVHHLDKTFLGDKPYLCGSEISIADILCICELMQLNAVHEEQLYETNPNVKAWADRVKNRLNPEFDEAHKIVYRLRDLYKTTIAPSFAKLALRMKLYYDLMSQPSRAVYIFLKVNNIPFQAIQIAIRNSEHQTTAYEKVTPFQQVPVIDDDGFILTESVAILQYICMKYKLESHWYPLDDTVTHARVQEYLNWQHANTRYNGTMLFRILLRLPQETKQPVNKTEAEEYRERNKGVVRHLDQYFLKGKNFLCGSDISIADLLAVCELMQLHVIDEDYVVYQNDRVREWFALVKRRLGPAFDEGHRIVYKVHDLYKSTWKSEIARL</sequence>
<feature type="domain" description="GST N-terminal" evidence="6">
    <location>
        <begin position="2"/>
        <end position="83"/>
    </location>
</feature>
<name>A0A8B8E8C4_CRAVI</name>
<dbReference type="FunFam" id="3.40.30.10:FF:000176">
    <property type="entry name" value="Glutathione S-transferase theta-1"/>
    <property type="match status" value="2"/>
</dbReference>
<dbReference type="CDD" id="cd03183">
    <property type="entry name" value="GST_C_Theta"/>
    <property type="match status" value="1"/>
</dbReference>
<dbReference type="InterPro" id="IPR004046">
    <property type="entry name" value="GST_C"/>
</dbReference>
<dbReference type="SFLD" id="SFLDS00019">
    <property type="entry name" value="Glutathione_Transferase_(cytos"/>
    <property type="match status" value="2"/>
</dbReference>
<dbReference type="InterPro" id="IPR004045">
    <property type="entry name" value="Glutathione_S-Trfase_N"/>
</dbReference>
<dbReference type="PROSITE" id="PS50405">
    <property type="entry name" value="GST_CTER"/>
    <property type="match status" value="1"/>
</dbReference>
<dbReference type="InterPro" id="IPR036282">
    <property type="entry name" value="Glutathione-S-Trfase_C_sf"/>
</dbReference>
<protein>
    <submittedName>
        <fullName evidence="9">Uncharacterized protein LOC111132346</fullName>
    </submittedName>
</protein>
<accession>A0A8B8E8C4</accession>
<comment type="catalytic activity">
    <reaction evidence="5">
        <text>RX + glutathione = an S-substituted glutathione + a halide anion + H(+)</text>
        <dbReference type="Rhea" id="RHEA:16437"/>
        <dbReference type="ChEBI" id="CHEBI:15378"/>
        <dbReference type="ChEBI" id="CHEBI:16042"/>
        <dbReference type="ChEBI" id="CHEBI:17792"/>
        <dbReference type="ChEBI" id="CHEBI:57925"/>
        <dbReference type="ChEBI" id="CHEBI:90779"/>
        <dbReference type="EC" id="2.5.1.18"/>
    </reaction>
</comment>
<evidence type="ECO:0000313" key="9">
    <source>
        <dbReference type="RefSeq" id="XP_022335858.1"/>
    </source>
</evidence>
<dbReference type="InterPro" id="IPR051369">
    <property type="entry name" value="GST_Theta"/>
</dbReference>
<dbReference type="Proteomes" id="UP000694844">
    <property type="component" value="Chromosome 5"/>
</dbReference>
<dbReference type="Pfam" id="PF02798">
    <property type="entry name" value="GST_N"/>
    <property type="match status" value="1"/>
</dbReference>
<dbReference type="SFLD" id="SFLDG00358">
    <property type="entry name" value="Main_(cytGST)"/>
    <property type="match status" value="2"/>
</dbReference>
<evidence type="ECO:0000256" key="3">
    <source>
        <dbReference type="ARBA" id="ARBA00022490"/>
    </source>
</evidence>
<dbReference type="GeneID" id="111132346"/>
<evidence type="ECO:0000256" key="5">
    <source>
        <dbReference type="ARBA" id="ARBA00047960"/>
    </source>
</evidence>
<keyword evidence="8" id="KW-1185">Reference proteome</keyword>
<dbReference type="SUPFAM" id="SSF52833">
    <property type="entry name" value="Thioredoxin-like"/>
    <property type="match status" value="2"/>
</dbReference>
<dbReference type="CDD" id="cd03050">
    <property type="entry name" value="GST_N_Theta"/>
    <property type="match status" value="2"/>
</dbReference>
<proteinExistence type="inferred from homology"/>
<comment type="similarity">
    <text evidence="2">Belongs to the GST superfamily. Theta family.</text>
</comment>
<dbReference type="KEGG" id="cvn:111132346"/>
<evidence type="ECO:0000259" key="7">
    <source>
        <dbReference type="PROSITE" id="PS50405"/>
    </source>
</evidence>
<dbReference type="RefSeq" id="XP_022335858.1">
    <property type="nucleotide sequence ID" value="XM_022480150.1"/>
</dbReference>
<evidence type="ECO:0000313" key="8">
    <source>
        <dbReference type="Proteomes" id="UP000694844"/>
    </source>
</evidence>
<dbReference type="GO" id="GO:0004364">
    <property type="term" value="F:glutathione transferase activity"/>
    <property type="evidence" value="ECO:0007669"/>
    <property type="project" value="UniProtKB-EC"/>
</dbReference>
<dbReference type="InterPro" id="IPR010987">
    <property type="entry name" value="Glutathione-S-Trfase_C-like"/>
</dbReference>
<dbReference type="AlphaFoldDB" id="A0A8B8E8C4"/>
<evidence type="ECO:0000256" key="2">
    <source>
        <dbReference type="ARBA" id="ARBA00009899"/>
    </source>
</evidence>
<dbReference type="PANTHER" id="PTHR43917:SF8">
    <property type="entry name" value="GH16740P-RELATED"/>
    <property type="match status" value="1"/>
</dbReference>